<name>A0A7R9ZQQ0_9STRA</name>
<sequence>MQVNVALNEDLTCTYKMSEMSSCSVEGILQVLIKSNFTTQAPFYLMIRDPSHHVQTIVEDRKCVENLSKDLQYDASESRPDYKFSVSVPKLDEYVPVLKYKCSSELRPVPMRVQTRVRRENQYWRVAVQISSNPHNEDNLTNLTIIMGVPPAVNGESMVTYPDGGKWNVSKRSVIWCVSELSRGEKFQLQARFEADPSVNGSDEQPKFPVLVRCECMYSQLSDIEVEVTDVPDVFATDMKMKLARRFRLSHRERP</sequence>
<dbReference type="CDD" id="cd09257">
    <property type="entry name" value="AP_muniscins_like_MHD"/>
    <property type="match status" value="1"/>
</dbReference>
<reference evidence="2" key="1">
    <citation type="submission" date="2021-01" db="EMBL/GenBank/DDBJ databases">
        <authorList>
            <person name="Corre E."/>
            <person name="Pelletier E."/>
            <person name="Niang G."/>
            <person name="Scheremetjew M."/>
            <person name="Finn R."/>
            <person name="Kale V."/>
            <person name="Holt S."/>
            <person name="Cochrane G."/>
            <person name="Meng A."/>
            <person name="Brown T."/>
            <person name="Cohen L."/>
        </authorList>
    </citation>
    <scope>NUCLEOTIDE SEQUENCE</scope>
    <source>
        <strain evidence="2">CCMP3328</strain>
    </source>
</reference>
<dbReference type="Pfam" id="PF10291">
    <property type="entry name" value="muHD"/>
    <property type="match status" value="1"/>
</dbReference>
<evidence type="ECO:0000313" key="2">
    <source>
        <dbReference type="EMBL" id="CAD8340642.1"/>
    </source>
</evidence>
<dbReference type="AlphaFoldDB" id="A0A7R9ZQQ0"/>
<accession>A0A7R9ZQQ0</accession>
<dbReference type="InterPro" id="IPR018808">
    <property type="entry name" value="Muniscin_C"/>
</dbReference>
<organism evidence="2">
    <name type="scientific">Craspedostauros australis</name>
    <dbReference type="NCBI Taxonomy" id="1486917"/>
    <lineage>
        <taxon>Eukaryota</taxon>
        <taxon>Sar</taxon>
        <taxon>Stramenopiles</taxon>
        <taxon>Ochrophyta</taxon>
        <taxon>Bacillariophyta</taxon>
        <taxon>Bacillariophyceae</taxon>
        <taxon>Bacillariophycidae</taxon>
        <taxon>Naviculales</taxon>
        <taxon>Naviculaceae</taxon>
        <taxon>Craspedostauros</taxon>
    </lineage>
</organism>
<proteinExistence type="predicted"/>
<dbReference type="EMBL" id="HBEF01020656">
    <property type="protein sequence ID" value="CAD8340642.1"/>
    <property type="molecule type" value="Transcribed_RNA"/>
</dbReference>
<dbReference type="SUPFAM" id="SSF49447">
    <property type="entry name" value="Second domain of Mu2 adaptin subunit (ap50) of ap2 adaptor"/>
    <property type="match status" value="1"/>
</dbReference>
<dbReference type="PROSITE" id="PS51072">
    <property type="entry name" value="MHD"/>
    <property type="match status" value="1"/>
</dbReference>
<dbReference type="InterPro" id="IPR028565">
    <property type="entry name" value="MHD"/>
</dbReference>
<evidence type="ECO:0000259" key="1">
    <source>
        <dbReference type="PROSITE" id="PS51072"/>
    </source>
</evidence>
<gene>
    <name evidence="2" type="ORF">CAUS1442_LOCUS12776</name>
</gene>
<dbReference type="Gene3D" id="2.60.40.1170">
    <property type="entry name" value="Mu homology domain, subdomain B"/>
    <property type="match status" value="2"/>
</dbReference>
<dbReference type="InterPro" id="IPR036168">
    <property type="entry name" value="AP2_Mu_C_sf"/>
</dbReference>
<protein>
    <recommendedName>
        <fullName evidence="1">MHD domain-containing protein</fullName>
    </recommendedName>
</protein>
<feature type="domain" description="MHD" evidence="1">
    <location>
        <begin position="1"/>
        <end position="255"/>
    </location>
</feature>